<keyword evidence="2" id="KW-0614">Plasmid</keyword>
<dbReference type="AlphaFoldDB" id="A0A2P1BNJ5"/>
<dbReference type="Gene3D" id="3.30.420.40">
    <property type="match status" value="1"/>
</dbReference>
<sequence>MEYQYGDLNLLAVHHALLNSGLEPQPVSLTVTLP</sequence>
<dbReference type="SUPFAM" id="SSF53067">
    <property type="entry name" value="Actin-like ATPase domain"/>
    <property type="match status" value="1"/>
</dbReference>
<dbReference type="Pfam" id="PF06406">
    <property type="entry name" value="StbA_N"/>
    <property type="match status" value="1"/>
</dbReference>
<proteinExistence type="predicted"/>
<dbReference type="InterPro" id="IPR043129">
    <property type="entry name" value="ATPase_NBD"/>
</dbReference>
<accession>A0A2P1BNJ5</accession>
<evidence type="ECO:0000259" key="1">
    <source>
        <dbReference type="Pfam" id="PF06406"/>
    </source>
</evidence>
<feature type="domain" description="Plasmid segregation protein ParM/StbA N-terminal" evidence="1">
    <location>
        <begin position="2"/>
        <end position="34"/>
    </location>
</feature>
<dbReference type="InterPro" id="IPR009440">
    <property type="entry name" value="ParM/StbA_N"/>
</dbReference>
<reference evidence="2" key="1">
    <citation type="submission" date="2017-12" db="EMBL/GenBank/DDBJ databases">
        <title>Insights into the successfully spreading KPC-encoding IncII plasmids.</title>
        <authorList>
            <person name="Brandt C."/>
            <person name="Pletz M.W."/>
            <person name="Makarewicz O."/>
        </authorList>
    </citation>
    <scope>NUCLEOTIDE SEQUENCE</scope>
    <source>
        <strain evidence="2">UR15381</strain>
        <plasmid evidence="2">pUJ-1KPC</plasmid>
    </source>
</reference>
<protein>
    <submittedName>
        <fullName evidence="2">StbA protein</fullName>
    </submittedName>
</protein>
<evidence type="ECO:0000313" key="2">
    <source>
        <dbReference type="EMBL" id="AVI43314.1"/>
    </source>
</evidence>
<name>A0A2P1BNJ5_KLEPN</name>
<geneLocation type="plasmid" evidence="2">
    <name>pUJ-1KPC</name>
</geneLocation>
<organism evidence="2">
    <name type="scientific">Klebsiella pneumoniae</name>
    <dbReference type="NCBI Taxonomy" id="573"/>
    <lineage>
        <taxon>Bacteria</taxon>
        <taxon>Pseudomonadati</taxon>
        <taxon>Pseudomonadota</taxon>
        <taxon>Gammaproteobacteria</taxon>
        <taxon>Enterobacterales</taxon>
        <taxon>Enterobacteriaceae</taxon>
        <taxon>Klebsiella/Raoultella group</taxon>
        <taxon>Klebsiella</taxon>
        <taxon>Klebsiella pneumoniae complex</taxon>
    </lineage>
</organism>
<dbReference type="EMBL" id="MG700548">
    <property type="protein sequence ID" value="AVI43314.1"/>
    <property type="molecule type" value="Genomic_DNA"/>
</dbReference>